<comment type="caution">
    <text evidence="1">The sequence shown here is derived from an EMBL/GenBank/DDBJ whole genome shotgun (WGS) entry which is preliminary data.</text>
</comment>
<proteinExistence type="predicted"/>
<organism evidence="1 2">
    <name type="scientific">Protea cynaroides</name>
    <dbReference type="NCBI Taxonomy" id="273540"/>
    <lineage>
        <taxon>Eukaryota</taxon>
        <taxon>Viridiplantae</taxon>
        <taxon>Streptophyta</taxon>
        <taxon>Embryophyta</taxon>
        <taxon>Tracheophyta</taxon>
        <taxon>Spermatophyta</taxon>
        <taxon>Magnoliopsida</taxon>
        <taxon>Proteales</taxon>
        <taxon>Proteaceae</taxon>
        <taxon>Protea</taxon>
    </lineage>
</organism>
<dbReference type="AlphaFoldDB" id="A0A9Q0K8T7"/>
<evidence type="ECO:0000313" key="1">
    <source>
        <dbReference type="EMBL" id="KAJ4965961.1"/>
    </source>
</evidence>
<keyword evidence="2" id="KW-1185">Reference proteome</keyword>
<dbReference type="Proteomes" id="UP001141806">
    <property type="component" value="Unassembled WGS sequence"/>
</dbReference>
<dbReference type="EMBL" id="JAMYWD010000007">
    <property type="protein sequence ID" value="KAJ4965961.1"/>
    <property type="molecule type" value="Genomic_DNA"/>
</dbReference>
<accession>A0A9Q0K8T7</accession>
<protein>
    <submittedName>
        <fullName evidence="1">Uncharacterized protein</fullName>
    </submittedName>
</protein>
<gene>
    <name evidence="1" type="ORF">NE237_017810</name>
</gene>
<evidence type="ECO:0000313" key="2">
    <source>
        <dbReference type="Proteomes" id="UP001141806"/>
    </source>
</evidence>
<sequence>MVLCTAVGADTNFGDMDFSKQSQDIERNRRNNFTNQSPPTVTEDLGAPVEEKIRLIRKPNKSMVAKGSFDGRHSCCGWRPCVPKTSECHEAHEETATNSSFATLQCNFRGWKWLSGGRPFSPMEKKDGF</sequence>
<name>A0A9Q0K8T7_9MAGN</name>
<reference evidence="1" key="1">
    <citation type="journal article" date="2023" name="Plant J.">
        <title>The genome of the king protea, Protea cynaroides.</title>
        <authorList>
            <person name="Chang J."/>
            <person name="Duong T.A."/>
            <person name="Schoeman C."/>
            <person name="Ma X."/>
            <person name="Roodt D."/>
            <person name="Barker N."/>
            <person name="Li Z."/>
            <person name="Van de Peer Y."/>
            <person name="Mizrachi E."/>
        </authorList>
    </citation>
    <scope>NUCLEOTIDE SEQUENCE</scope>
    <source>
        <tissue evidence="1">Young leaves</tissue>
    </source>
</reference>